<protein>
    <submittedName>
        <fullName evidence="2">Uncharacterized protein</fullName>
    </submittedName>
</protein>
<accession>A0A6G8J3S6</accession>
<evidence type="ECO:0000313" key="2">
    <source>
        <dbReference type="EMBL" id="QIM61634.1"/>
    </source>
</evidence>
<evidence type="ECO:0000313" key="3">
    <source>
        <dbReference type="Proteomes" id="UP000501040"/>
    </source>
</evidence>
<feature type="transmembrane region" description="Helical" evidence="1">
    <location>
        <begin position="20"/>
        <end position="39"/>
    </location>
</feature>
<sequence length="40" mass="4349">MGVAVSRDYIFRVELRVIRALAAAYALFLLAEILAAVVAI</sequence>
<keyword evidence="3" id="KW-1185">Reference proteome</keyword>
<name>A0A6G8J3S6_9VIRU</name>
<keyword evidence="1" id="KW-0472">Membrane</keyword>
<dbReference type="GeneID" id="80402480"/>
<keyword evidence="1" id="KW-0812">Transmembrane</keyword>
<evidence type="ECO:0000256" key="1">
    <source>
        <dbReference type="SAM" id="Phobius"/>
    </source>
</evidence>
<dbReference type="EMBL" id="MT047590">
    <property type="protein sequence ID" value="QIM61634.1"/>
    <property type="molecule type" value="Genomic_DNA"/>
</dbReference>
<dbReference type="Proteomes" id="UP000501040">
    <property type="component" value="Genome"/>
</dbReference>
<dbReference type="RefSeq" id="YP_010772755.1">
    <property type="nucleotide sequence ID" value="NC_074654.1"/>
</dbReference>
<reference evidence="2 3" key="1">
    <citation type="submission" date="2020-02" db="EMBL/GenBank/DDBJ databases">
        <title>TSPV1: a spherical archaeal virus with filaments.</title>
        <authorList>
            <person name="Hartman R."/>
            <person name="Young M."/>
            <person name="Biewenga L."/>
            <person name="Munson-McGee J."/>
            <person name="Refai M."/>
            <person name="Boyd E."/>
            <person name="Bothner B."/>
            <person name="Lawrence C.M."/>
        </authorList>
    </citation>
    <scope>NUCLEOTIDE SEQUENCE [LARGE SCALE GENOMIC DNA]</scope>
    <source>
        <strain evidence="2 3">CP001</strain>
    </source>
</reference>
<proteinExistence type="predicted"/>
<keyword evidence="1" id="KW-1133">Transmembrane helix</keyword>
<dbReference type="KEGG" id="vg:80402480"/>
<organism evidence="2 3">
    <name type="scientific">Thermoproteus spherical piliferous virus 1</name>
    <dbReference type="NCBI Taxonomy" id="2713157"/>
    <lineage>
        <taxon>Viruses</taxon>
        <taxon>Viruses incertae sedis</taxon>
        <taxon>Globuloviridae</taxon>
        <taxon>Alphaglobulovirus</taxon>
        <taxon>Alphaglobulovirus sileriense</taxon>
    </lineage>
</organism>